<dbReference type="PROSITE" id="PS50949">
    <property type="entry name" value="HTH_GNTR"/>
    <property type="match status" value="3"/>
</dbReference>
<keyword evidence="3" id="KW-0804">Transcription</keyword>
<dbReference type="EMBL" id="CP034687">
    <property type="protein sequence ID" value="AZS87244.1"/>
    <property type="molecule type" value="Genomic_DNA"/>
</dbReference>
<feature type="domain" description="HTH gntR-type" evidence="4">
    <location>
        <begin position="70"/>
        <end position="138"/>
    </location>
</feature>
<dbReference type="SUPFAM" id="SSF46785">
    <property type="entry name" value="Winged helix' DNA-binding domain"/>
    <property type="match status" value="4"/>
</dbReference>
<sequence length="488" mass="53855">MPDTSTTSILSWQADLKDLPRYTGRRLTASEWTTHRSAITAASRKGATLREIATFLGAPPASVHRYIDRDPQAITVETMLRARIDDGTYPLHSQLPTQKEIAKEAGTSPQIADLALDRLAEAGLATRFPGLGAVVTDPDKPPQGPILTVRTRSGKPATRTFPPTPGNATDRVRATVTRRIQDGTYPEGSRIPCHDDLAREFATQTVVITAALKPLRLRRVLKTIRSKGTYVHPEARTLLQHEDPARADRQPFTPAWQASLQDLPRYTRRHLTASEHTAYRTAITAAYDHSATQDQIAQFLGAPVRFVVRHLDNTPEVPEAEATLRTRIVEGTYPMHTLLPKKAELARDLGVRVQTIEIALDLLIEAGLILRFIGLGTVVTGPDSPPQGTYVMVRDRSGEWVKRRIPIPNGGITRQIRTAVTRRIEDGTYREGSRIPTQAVIAEEFATQKVCVSVALKPLKVSNILVGCARPYVHHMARTLLRQQGGSA</sequence>
<evidence type="ECO:0000313" key="8">
    <source>
        <dbReference type="Proteomes" id="UP000501753"/>
    </source>
</evidence>
<name>A0A3Q9KYN4_STRGD</name>
<dbReference type="InterPro" id="IPR036390">
    <property type="entry name" value="WH_DNA-bd_sf"/>
</dbReference>
<protein>
    <submittedName>
        <fullName evidence="5">GntR family transcriptional regulator</fullName>
    </submittedName>
</protein>
<dbReference type="InterPro" id="IPR036388">
    <property type="entry name" value="WH-like_DNA-bd_sf"/>
</dbReference>
<reference evidence="6 8" key="1">
    <citation type="submission" date="2018-04" db="EMBL/GenBank/DDBJ databases">
        <title>Complete genome sequences of Streptomyces griseoviridis K61 and characterization of antagonistic properties of biological control agents.</title>
        <authorList>
            <person name="Mariita R.M."/>
            <person name="Sello J.K."/>
        </authorList>
    </citation>
    <scope>NUCLEOTIDE SEQUENCE [LARGE SCALE GENOMIC DNA]</scope>
    <source>
        <strain evidence="6 8">K61</strain>
    </source>
</reference>
<dbReference type="GO" id="GO:0045892">
    <property type="term" value="P:negative regulation of DNA-templated transcription"/>
    <property type="evidence" value="ECO:0007669"/>
    <property type="project" value="TreeGrafter"/>
</dbReference>
<dbReference type="GO" id="GO:0003677">
    <property type="term" value="F:DNA binding"/>
    <property type="evidence" value="ECO:0007669"/>
    <property type="project" value="UniProtKB-KW"/>
</dbReference>
<dbReference type="InterPro" id="IPR050679">
    <property type="entry name" value="Bact_HTH_transcr_reg"/>
</dbReference>
<keyword evidence="8" id="KW-1185">Reference proteome</keyword>
<keyword evidence="1" id="KW-0805">Transcription regulation</keyword>
<dbReference type="Proteomes" id="UP000271291">
    <property type="component" value="Chromosome"/>
</dbReference>
<accession>A0A3Q9KYN4</accession>
<feature type="domain" description="HTH gntR-type" evidence="4">
    <location>
        <begin position="314"/>
        <end position="382"/>
    </location>
</feature>
<dbReference type="KEGG" id="sgd:ELQ87_25665"/>
<evidence type="ECO:0000256" key="3">
    <source>
        <dbReference type="ARBA" id="ARBA00023163"/>
    </source>
</evidence>
<proteinExistence type="predicted"/>
<reference evidence="5 7" key="2">
    <citation type="submission" date="2018-12" db="EMBL/GenBank/DDBJ databases">
        <title>Streptomyces griseoviridis F1-27 complete genome.</title>
        <authorList>
            <person name="Mariita R.M."/>
            <person name="Sello J.K."/>
        </authorList>
    </citation>
    <scope>NUCLEOTIDE SEQUENCE [LARGE SCALE GENOMIC DNA]</scope>
    <source>
        <strain evidence="5 7">F1-27</strain>
    </source>
</reference>
<gene>
    <name evidence="6" type="ORF">DDJ31_13600</name>
    <name evidence="5" type="ORF">ELQ87_25665</name>
</gene>
<dbReference type="RefSeq" id="WP_127180044.1">
    <property type="nucleotide sequence ID" value="NZ_CP029078.1"/>
</dbReference>
<dbReference type="SMART" id="SM00345">
    <property type="entry name" value="HTH_GNTR"/>
    <property type="match status" value="3"/>
</dbReference>
<dbReference type="Proteomes" id="UP000501753">
    <property type="component" value="Chromosome"/>
</dbReference>
<feature type="domain" description="HTH gntR-type" evidence="4">
    <location>
        <begin position="166"/>
        <end position="234"/>
    </location>
</feature>
<dbReference type="AlphaFoldDB" id="A0A3Q9KYN4"/>
<dbReference type="Gene3D" id="1.10.10.10">
    <property type="entry name" value="Winged helix-like DNA-binding domain superfamily/Winged helix DNA-binding domain"/>
    <property type="match status" value="4"/>
</dbReference>
<organism evidence="5 7">
    <name type="scientific">Streptomyces griseoviridis</name>
    <dbReference type="NCBI Taxonomy" id="45398"/>
    <lineage>
        <taxon>Bacteria</taxon>
        <taxon>Bacillati</taxon>
        <taxon>Actinomycetota</taxon>
        <taxon>Actinomycetes</taxon>
        <taxon>Kitasatosporales</taxon>
        <taxon>Streptomycetaceae</taxon>
        <taxon>Streptomyces</taxon>
    </lineage>
</organism>
<evidence type="ECO:0000313" key="7">
    <source>
        <dbReference type="Proteomes" id="UP000271291"/>
    </source>
</evidence>
<evidence type="ECO:0000313" key="6">
    <source>
        <dbReference type="EMBL" id="QCN85903.1"/>
    </source>
</evidence>
<dbReference type="EMBL" id="CP029078">
    <property type="protein sequence ID" value="QCN85903.1"/>
    <property type="molecule type" value="Genomic_DNA"/>
</dbReference>
<keyword evidence="2" id="KW-0238">DNA-binding</keyword>
<dbReference type="GO" id="GO:0003700">
    <property type="term" value="F:DNA-binding transcription factor activity"/>
    <property type="evidence" value="ECO:0007669"/>
    <property type="project" value="InterPro"/>
</dbReference>
<evidence type="ECO:0000256" key="1">
    <source>
        <dbReference type="ARBA" id="ARBA00023015"/>
    </source>
</evidence>
<dbReference type="PANTHER" id="PTHR44846:SF1">
    <property type="entry name" value="MANNOSYL-D-GLYCERATE TRANSPORT_METABOLISM SYSTEM REPRESSOR MNGR-RELATED"/>
    <property type="match status" value="1"/>
</dbReference>
<evidence type="ECO:0000259" key="4">
    <source>
        <dbReference type="PROSITE" id="PS50949"/>
    </source>
</evidence>
<dbReference type="OrthoDB" id="4338617at2"/>
<dbReference type="InterPro" id="IPR000524">
    <property type="entry name" value="Tscrpt_reg_HTH_GntR"/>
</dbReference>
<dbReference type="Pfam" id="PF00392">
    <property type="entry name" value="GntR"/>
    <property type="match status" value="3"/>
</dbReference>
<evidence type="ECO:0000256" key="2">
    <source>
        <dbReference type="ARBA" id="ARBA00023125"/>
    </source>
</evidence>
<evidence type="ECO:0000313" key="5">
    <source>
        <dbReference type="EMBL" id="AZS87244.1"/>
    </source>
</evidence>
<dbReference type="PANTHER" id="PTHR44846">
    <property type="entry name" value="MANNOSYL-D-GLYCERATE TRANSPORT/METABOLISM SYSTEM REPRESSOR MNGR-RELATED"/>
    <property type="match status" value="1"/>
</dbReference>